<keyword evidence="1" id="KW-0812">Transmembrane</keyword>
<accession>A0A6P2DJW2</accession>
<gene>
    <name evidence="2" type="ORF">SOIL9_80730</name>
</gene>
<proteinExistence type="predicted"/>
<reference evidence="2 3" key="1">
    <citation type="submission" date="2019-05" db="EMBL/GenBank/DDBJ databases">
        <authorList>
            <consortium name="Science for Life Laboratories"/>
        </authorList>
    </citation>
    <scope>NUCLEOTIDE SEQUENCE [LARGE SCALE GENOMIC DNA]</scope>
    <source>
        <strain evidence="2">Soil9</strain>
    </source>
</reference>
<dbReference type="EMBL" id="LR593886">
    <property type="protein sequence ID" value="VTS00770.1"/>
    <property type="molecule type" value="Genomic_DNA"/>
</dbReference>
<evidence type="ECO:0000313" key="2">
    <source>
        <dbReference type="EMBL" id="VTS00770.1"/>
    </source>
</evidence>
<sequence length="163" mass="17876">MDANEEYEELIERRRANRQRKARRTAVFGMVALLVLSLVVVAVVIAAMTGRSATHGKRPIASDKEWSSHKELAAYLRQQGVPVEFATASVIDRPDRPAAHFWIGDGRAGTRVVVYLCKDSARAEEAAGAIDDGFTVGRFAIGSFDSTSEARGTTKKIRNTLKN</sequence>
<evidence type="ECO:0000313" key="3">
    <source>
        <dbReference type="Proteomes" id="UP000464178"/>
    </source>
</evidence>
<dbReference type="KEGG" id="gms:SOIL9_80730"/>
<dbReference type="Proteomes" id="UP000464178">
    <property type="component" value="Chromosome"/>
</dbReference>
<dbReference type="AlphaFoldDB" id="A0A6P2DJW2"/>
<name>A0A6P2DJW2_9BACT</name>
<keyword evidence="1" id="KW-0472">Membrane</keyword>
<organism evidence="2 3">
    <name type="scientific">Gemmata massiliana</name>
    <dbReference type="NCBI Taxonomy" id="1210884"/>
    <lineage>
        <taxon>Bacteria</taxon>
        <taxon>Pseudomonadati</taxon>
        <taxon>Planctomycetota</taxon>
        <taxon>Planctomycetia</taxon>
        <taxon>Gemmatales</taxon>
        <taxon>Gemmataceae</taxon>
        <taxon>Gemmata</taxon>
    </lineage>
</organism>
<evidence type="ECO:0000256" key="1">
    <source>
        <dbReference type="SAM" id="Phobius"/>
    </source>
</evidence>
<protein>
    <submittedName>
        <fullName evidence="2">Uncharacterized protein</fullName>
    </submittedName>
</protein>
<keyword evidence="3" id="KW-1185">Reference proteome</keyword>
<feature type="transmembrane region" description="Helical" evidence="1">
    <location>
        <begin position="25"/>
        <end position="48"/>
    </location>
</feature>
<keyword evidence="1" id="KW-1133">Transmembrane helix</keyword>
<dbReference type="RefSeq" id="WP_162672260.1">
    <property type="nucleotide sequence ID" value="NZ_LR593886.1"/>
</dbReference>